<dbReference type="SUPFAM" id="SSF54909">
    <property type="entry name" value="Dimeric alpha+beta barrel"/>
    <property type="match status" value="2"/>
</dbReference>
<dbReference type="GO" id="GO:0043200">
    <property type="term" value="P:response to amino acid"/>
    <property type="evidence" value="ECO:0007669"/>
    <property type="project" value="TreeGrafter"/>
</dbReference>
<dbReference type="PANTHER" id="PTHR30154">
    <property type="entry name" value="LEUCINE-RESPONSIVE REGULATORY PROTEIN"/>
    <property type="match status" value="1"/>
</dbReference>
<dbReference type="SMART" id="SM00344">
    <property type="entry name" value="HTH_ASNC"/>
    <property type="match status" value="2"/>
</dbReference>
<dbReference type="EMBL" id="DYWX01000043">
    <property type="protein sequence ID" value="HJF27343.1"/>
    <property type="molecule type" value="Genomic_DNA"/>
</dbReference>
<comment type="caution">
    <text evidence="2">The sequence shown here is derived from an EMBL/GenBank/DDBJ whole genome shotgun (WGS) entry which is preliminary data.</text>
</comment>
<evidence type="ECO:0000313" key="3">
    <source>
        <dbReference type="Proteomes" id="UP000787156"/>
    </source>
</evidence>
<sequence>MSESFSFDEIDTACIKALISNPRGSWRELSQISDVPEKKLSRRLVKLLNDQVIRTAIELNPLVTNKGYTVHVWISVKFGKEKEIAQFFANRPEVRIVFLTTGLADIFLEIGLEKAADLSIWMHDFVTQIPDIKTVETQAVLKPFTWASKPKALDGISVKNVNVRNLTETELKLIHALSIDGRSSIKSLAEQIELSEHKTQKLLSDLLEEGIFNIRVDVEPSLMGYKSEAIILIKARPDSANHIAKTLSELKYTRCLFGISGDSQFFWHVLCNDLSDLWKLITEDLGNFEGIQSCNTNMVTLALKRAGFMRKISSAQLFSSLE</sequence>
<dbReference type="GO" id="GO:0005829">
    <property type="term" value="C:cytosol"/>
    <property type="evidence" value="ECO:0007669"/>
    <property type="project" value="TreeGrafter"/>
</dbReference>
<accession>A0A9D2URL3</accession>
<organism evidence="2 3">
    <name type="scientific">Acinetobacter lwoffii</name>
    <dbReference type="NCBI Taxonomy" id="28090"/>
    <lineage>
        <taxon>Bacteria</taxon>
        <taxon>Pseudomonadati</taxon>
        <taxon>Pseudomonadota</taxon>
        <taxon>Gammaproteobacteria</taxon>
        <taxon>Moraxellales</taxon>
        <taxon>Moraxellaceae</taxon>
        <taxon>Acinetobacter</taxon>
    </lineage>
</organism>
<dbReference type="InterPro" id="IPR036390">
    <property type="entry name" value="WH_DNA-bd_sf"/>
</dbReference>
<gene>
    <name evidence="2" type="ORF">K8V79_03715</name>
</gene>
<name>A0A9D2URL3_ACILW</name>
<dbReference type="InterPro" id="IPR019888">
    <property type="entry name" value="Tscrpt_reg_AsnC-like"/>
</dbReference>
<dbReference type="Gene3D" id="3.30.70.920">
    <property type="match status" value="2"/>
</dbReference>
<feature type="domain" description="Transcription regulator AsnC/Lrp ligand binding" evidence="1">
    <location>
        <begin position="72"/>
        <end position="142"/>
    </location>
</feature>
<proteinExistence type="predicted"/>
<evidence type="ECO:0000313" key="2">
    <source>
        <dbReference type="EMBL" id="HJF27343.1"/>
    </source>
</evidence>
<dbReference type="Proteomes" id="UP000787156">
    <property type="component" value="Unassembled WGS sequence"/>
</dbReference>
<evidence type="ECO:0000259" key="1">
    <source>
        <dbReference type="Pfam" id="PF01037"/>
    </source>
</evidence>
<dbReference type="AlphaFoldDB" id="A0A9D2URL3"/>
<dbReference type="SUPFAM" id="SSF46785">
    <property type="entry name" value="Winged helix' DNA-binding domain"/>
    <property type="match status" value="1"/>
</dbReference>
<dbReference type="PANTHER" id="PTHR30154:SF34">
    <property type="entry name" value="TRANSCRIPTIONAL REGULATOR AZLB"/>
    <property type="match status" value="1"/>
</dbReference>
<reference evidence="2" key="1">
    <citation type="journal article" date="2021" name="PeerJ">
        <title>Extensive microbial diversity within the chicken gut microbiome revealed by metagenomics and culture.</title>
        <authorList>
            <person name="Gilroy R."/>
            <person name="Ravi A."/>
            <person name="Getino M."/>
            <person name="Pursley I."/>
            <person name="Horton D.L."/>
            <person name="Alikhan N.F."/>
            <person name="Baker D."/>
            <person name="Gharbi K."/>
            <person name="Hall N."/>
            <person name="Watson M."/>
            <person name="Adriaenssens E.M."/>
            <person name="Foster-Nyarko E."/>
            <person name="Jarju S."/>
            <person name="Secka A."/>
            <person name="Antonio M."/>
            <person name="Oren A."/>
            <person name="Chaudhuri R.R."/>
            <person name="La Ragione R."/>
            <person name="Hildebrand F."/>
            <person name="Pallen M.J."/>
        </authorList>
    </citation>
    <scope>NUCLEOTIDE SEQUENCE</scope>
    <source>
        <strain evidence="2">CHK135-1449</strain>
    </source>
</reference>
<protein>
    <submittedName>
        <fullName evidence="2">Lrp/AsnC family transcriptional regulator</fullName>
    </submittedName>
</protein>
<dbReference type="GO" id="GO:0043565">
    <property type="term" value="F:sequence-specific DNA binding"/>
    <property type="evidence" value="ECO:0007669"/>
    <property type="project" value="TreeGrafter"/>
</dbReference>
<reference evidence="2" key="2">
    <citation type="submission" date="2021-09" db="EMBL/GenBank/DDBJ databases">
        <authorList>
            <person name="Gilroy R."/>
        </authorList>
    </citation>
    <scope>NUCLEOTIDE SEQUENCE</scope>
    <source>
        <strain evidence="2">CHK135-1449</strain>
    </source>
</reference>
<dbReference type="Gene3D" id="1.10.10.10">
    <property type="entry name" value="Winged helix-like DNA-binding domain superfamily/Winged helix DNA-binding domain"/>
    <property type="match status" value="2"/>
</dbReference>
<feature type="domain" description="Transcription regulator AsnC/Lrp ligand binding" evidence="1">
    <location>
        <begin position="231"/>
        <end position="299"/>
    </location>
</feature>
<dbReference type="InterPro" id="IPR011008">
    <property type="entry name" value="Dimeric_a/b-barrel"/>
</dbReference>
<dbReference type="Pfam" id="PF01037">
    <property type="entry name" value="AsnC_trans_reg"/>
    <property type="match status" value="2"/>
</dbReference>
<dbReference type="InterPro" id="IPR036388">
    <property type="entry name" value="WH-like_DNA-bd_sf"/>
</dbReference>
<dbReference type="InterPro" id="IPR019887">
    <property type="entry name" value="Tscrpt_reg_AsnC/Lrp_C"/>
</dbReference>